<evidence type="ECO:0000256" key="8">
    <source>
        <dbReference type="SAM" id="Phobius"/>
    </source>
</evidence>
<evidence type="ECO:0000256" key="5">
    <source>
        <dbReference type="ARBA" id="ARBA00022692"/>
    </source>
</evidence>
<dbReference type="GO" id="GO:0022857">
    <property type="term" value="F:transmembrane transporter activity"/>
    <property type="evidence" value="ECO:0007669"/>
    <property type="project" value="InterPro"/>
</dbReference>
<dbReference type="PANTHER" id="PTHR30047:SF7">
    <property type="entry name" value="HIGH-AFFINITY CHOLINE TRANSPORT PROTEIN"/>
    <property type="match status" value="1"/>
</dbReference>
<dbReference type="AlphaFoldDB" id="A0AA97FG89"/>
<feature type="transmembrane region" description="Helical" evidence="8">
    <location>
        <begin position="93"/>
        <end position="112"/>
    </location>
</feature>
<organism evidence="9 10">
    <name type="scientific">Microbacterium betulae</name>
    <dbReference type="NCBI Taxonomy" id="2981139"/>
    <lineage>
        <taxon>Bacteria</taxon>
        <taxon>Bacillati</taxon>
        <taxon>Actinomycetota</taxon>
        <taxon>Actinomycetes</taxon>
        <taxon>Micrococcales</taxon>
        <taxon>Microbacteriaceae</taxon>
        <taxon>Microbacterium</taxon>
    </lineage>
</organism>
<feature type="transmembrane region" description="Helical" evidence="8">
    <location>
        <begin position="397"/>
        <end position="419"/>
    </location>
</feature>
<keyword evidence="7 8" id="KW-0472">Membrane</keyword>
<feature type="transmembrane region" description="Helical" evidence="8">
    <location>
        <begin position="313"/>
        <end position="335"/>
    </location>
</feature>
<accession>A0AA97FG89</accession>
<feature type="transmembrane region" description="Helical" evidence="8">
    <location>
        <begin position="146"/>
        <end position="163"/>
    </location>
</feature>
<feature type="transmembrane region" description="Helical" evidence="8">
    <location>
        <begin position="262"/>
        <end position="282"/>
    </location>
</feature>
<evidence type="ECO:0000256" key="6">
    <source>
        <dbReference type="ARBA" id="ARBA00022989"/>
    </source>
</evidence>
<evidence type="ECO:0000256" key="3">
    <source>
        <dbReference type="ARBA" id="ARBA00022448"/>
    </source>
</evidence>
<name>A0AA97FG89_9MICO</name>
<dbReference type="GO" id="GO:0005886">
    <property type="term" value="C:plasma membrane"/>
    <property type="evidence" value="ECO:0007669"/>
    <property type="project" value="UniProtKB-SubCell"/>
</dbReference>
<dbReference type="NCBIfam" id="TIGR00842">
    <property type="entry name" value="bcct"/>
    <property type="match status" value="1"/>
</dbReference>
<dbReference type="PANTHER" id="PTHR30047">
    <property type="entry name" value="HIGH-AFFINITY CHOLINE TRANSPORT PROTEIN-RELATED"/>
    <property type="match status" value="1"/>
</dbReference>
<keyword evidence="3" id="KW-0813">Transport</keyword>
<dbReference type="KEGG" id="mbet:N8K70_13190"/>
<comment type="similarity">
    <text evidence="2">Belongs to the BCCT transporter (TC 2.A.15) family.</text>
</comment>
<evidence type="ECO:0000256" key="7">
    <source>
        <dbReference type="ARBA" id="ARBA00023136"/>
    </source>
</evidence>
<feature type="transmembrane region" description="Helical" evidence="8">
    <location>
        <begin position="228"/>
        <end position="250"/>
    </location>
</feature>
<dbReference type="InterPro" id="IPR000060">
    <property type="entry name" value="BCCT_transptr"/>
</dbReference>
<dbReference type="PROSITE" id="PS01303">
    <property type="entry name" value="BCCT"/>
    <property type="match status" value="1"/>
</dbReference>
<dbReference type="EMBL" id="CP118157">
    <property type="protein sequence ID" value="WOF22333.1"/>
    <property type="molecule type" value="Genomic_DNA"/>
</dbReference>
<keyword evidence="5 8" id="KW-0812">Transmembrane</keyword>
<evidence type="ECO:0000256" key="2">
    <source>
        <dbReference type="ARBA" id="ARBA00005658"/>
    </source>
</evidence>
<feature type="transmembrane region" description="Helical" evidence="8">
    <location>
        <begin position="347"/>
        <end position="367"/>
    </location>
</feature>
<reference evidence="9 10" key="1">
    <citation type="submission" date="2023-02" db="EMBL/GenBank/DDBJ databases">
        <title>Microbacterium betulae sp. nov., isolated from birch wood.</title>
        <authorList>
            <person name="Pasciak M."/>
            <person name="Pawlik K.J."/>
            <person name="Martynowski D."/>
            <person name="Laczmanski L."/>
            <person name="Ciekot J."/>
            <person name="Szponar B."/>
            <person name="Wojcik-Fatla A."/>
            <person name="Mackiewicz B."/>
            <person name="Farian E."/>
            <person name="Cholewa G."/>
            <person name="Cholewa A."/>
            <person name="Dutkiewicz J."/>
        </authorList>
    </citation>
    <scope>NUCLEOTIDE SEQUENCE [LARGE SCALE GENOMIC DNA]</scope>
    <source>
        <strain evidence="9 10">AB</strain>
    </source>
</reference>
<dbReference type="Pfam" id="PF02028">
    <property type="entry name" value="BCCT"/>
    <property type="match status" value="1"/>
</dbReference>
<keyword evidence="6 8" id="KW-1133">Transmembrane helix</keyword>
<protein>
    <submittedName>
        <fullName evidence="9">Choline BCCT transporter BetT</fullName>
    </submittedName>
</protein>
<dbReference type="InterPro" id="IPR018093">
    <property type="entry name" value="BCCT_CS"/>
</dbReference>
<feature type="transmembrane region" description="Helical" evidence="8">
    <location>
        <begin position="449"/>
        <end position="469"/>
    </location>
</feature>
<comment type="subcellular location">
    <subcellularLocation>
        <location evidence="1">Cell membrane</location>
        <topology evidence="1">Multi-pass membrane protein</topology>
    </subcellularLocation>
</comment>
<feature type="transmembrane region" description="Helical" evidence="8">
    <location>
        <begin position="12"/>
        <end position="32"/>
    </location>
</feature>
<evidence type="ECO:0000256" key="1">
    <source>
        <dbReference type="ARBA" id="ARBA00004651"/>
    </source>
</evidence>
<dbReference type="NCBIfam" id="NF007399">
    <property type="entry name" value="PRK09928.1"/>
    <property type="match status" value="1"/>
</dbReference>
<keyword evidence="4" id="KW-1003">Cell membrane</keyword>
<proteinExistence type="inferred from homology"/>
<sequence>MTDSRTAVRVNWPVLIGSSTLIVAVAVWAIVLPGQAAEVIGAAVAWTGQNLGWYYILTAAIVLAFVVFLALAPMGRVKLGPDHSRPQFRLFTWMSMLFAAGIGIDLMFFSVAEPVAQYYGPPAGDGETVEAARQAVVWTLFHYGPVGWAMYALMGGAFAYFAFRRNLPLSIRSLLTPLLGNRLRGWAGHVVDITAVLGTVFGIATSLGIGVVQLNYGLFLLFGIPEGVGAQIALIVLSVVMATISTVSGVEKGIRRLSEANVILAIVLLVLLMVLGDARRLLDGIVMNVGDFLASFPGLVMNTFAWERPDDWMSAWTLFFWAWWIAWAPFVGLFLARISRGRSLRQFIVGVLVVPFVFIAIFISVFGNSALELILGGDDAFGQAALSAPERGFYDLLAAYPAAPVIIGLATLTGLLFYVTSADSGALVLANFTSIIQDPRQDGGNVLRIFWSVVTGLLTMSMLLVGGIATLQNATLIVGVPFSVVMYLVMISLFRALRTEQQHAEGYRATATARVATTDSGWQRRLRRVSAYPQRAQAARFLEEIAEPALRDVASELASADADVSCERADVEGLDLPALVLSARFPGHEDFTYQVYPVEHELPTFAARAPRNADVYYRLEIFTATGSRGYDVYGYTTEQLIADVVAHYESHMEYLRISADAADASIGGEPAVTDWSEDFPQPQRER</sequence>
<feature type="transmembrane region" description="Helical" evidence="8">
    <location>
        <begin position="190"/>
        <end position="216"/>
    </location>
</feature>
<dbReference type="RefSeq" id="WP_317138805.1">
    <property type="nucleotide sequence ID" value="NZ_CP118157.1"/>
</dbReference>
<keyword evidence="10" id="KW-1185">Reference proteome</keyword>
<feature type="transmembrane region" description="Helical" evidence="8">
    <location>
        <begin position="475"/>
        <end position="494"/>
    </location>
</feature>
<evidence type="ECO:0000313" key="9">
    <source>
        <dbReference type="EMBL" id="WOF22333.1"/>
    </source>
</evidence>
<gene>
    <name evidence="9" type="primary">betT</name>
    <name evidence="9" type="ORF">N8K70_13190</name>
</gene>
<evidence type="ECO:0000313" key="10">
    <source>
        <dbReference type="Proteomes" id="UP001305498"/>
    </source>
</evidence>
<evidence type="ECO:0000256" key="4">
    <source>
        <dbReference type="ARBA" id="ARBA00022475"/>
    </source>
</evidence>
<dbReference type="Proteomes" id="UP001305498">
    <property type="component" value="Chromosome"/>
</dbReference>
<feature type="transmembrane region" description="Helical" evidence="8">
    <location>
        <begin position="52"/>
        <end position="72"/>
    </location>
</feature>